<feature type="compositionally biased region" description="Basic and acidic residues" evidence="1">
    <location>
        <begin position="162"/>
        <end position="180"/>
    </location>
</feature>
<feature type="region of interest" description="Disordered" evidence="1">
    <location>
        <begin position="159"/>
        <end position="236"/>
    </location>
</feature>
<gene>
    <name evidence="2" type="ORF">EIP91_007031</name>
</gene>
<accession>A0A4R0RYZ0</accession>
<feature type="region of interest" description="Disordered" evidence="1">
    <location>
        <begin position="91"/>
        <end position="145"/>
    </location>
</feature>
<keyword evidence="3" id="KW-1185">Reference proteome</keyword>
<feature type="compositionally biased region" description="Polar residues" evidence="1">
    <location>
        <begin position="226"/>
        <end position="236"/>
    </location>
</feature>
<feature type="compositionally biased region" description="Basic and acidic residues" evidence="1">
    <location>
        <begin position="91"/>
        <end position="142"/>
    </location>
</feature>
<reference evidence="2 3" key="1">
    <citation type="submission" date="2018-11" db="EMBL/GenBank/DDBJ databases">
        <title>Genome assembly of Steccherinum ochraceum LE-BIN_3174, the white-rot fungus of the Steccherinaceae family (The Residual Polyporoid clade, Polyporales, Basidiomycota).</title>
        <authorList>
            <person name="Fedorova T.V."/>
            <person name="Glazunova O.A."/>
            <person name="Landesman E.O."/>
            <person name="Moiseenko K.V."/>
            <person name="Psurtseva N.V."/>
            <person name="Savinova O.S."/>
            <person name="Shakhova N.V."/>
            <person name="Tyazhelova T.V."/>
            <person name="Vasina D.V."/>
        </authorList>
    </citation>
    <scope>NUCLEOTIDE SEQUENCE [LARGE SCALE GENOMIC DNA]</scope>
    <source>
        <strain evidence="2 3">LE-BIN_3174</strain>
    </source>
</reference>
<evidence type="ECO:0000313" key="3">
    <source>
        <dbReference type="Proteomes" id="UP000292702"/>
    </source>
</evidence>
<comment type="caution">
    <text evidence="2">The sequence shown here is derived from an EMBL/GenBank/DDBJ whole genome shotgun (WGS) entry which is preliminary data.</text>
</comment>
<sequence>MEYLYITAKSREEVTKHADAYRVCTSQWYQHSIQSIDAEDCFEDLKHRKKQNVARWYREEEEKINGAEILAGLFFDSRMHASSVEQVERLKQEKENADAQKAAEKDAEEAKKVAEKKAEDAKKVAEKEAEDAQKVAEKKAADAQKAIKKVALDTQRAAIAARKAERERKAAEKAAEEALTRKKPTRVQPSRKSTRGSEDQPKENEQPRLETAPVKIAGLKRKRSNSTDPALSNMEN</sequence>
<protein>
    <submittedName>
        <fullName evidence="2">Uncharacterized protein</fullName>
    </submittedName>
</protein>
<proteinExistence type="predicted"/>
<dbReference type="Proteomes" id="UP000292702">
    <property type="component" value="Unassembled WGS sequence"/>
</dbReference>
<feature type="compositionally biased region" description="Basic and acidic residues" evidence="1">
    <location>
        <begin position="195"/>
        <end position="208"/>
    </location>
</feature>
<dbReference type="AlphaFoldDB" id="A0A4R0RYZ0"/>
<organism evidence="2 3">
    <name type="scientific">Steccherinum ochraceum</name>
    <dbReference type="NCBI Taxonomy" id="92696"/>
    <lineage>
        <taxon>Eukaryota</taxon>
        <taxon>Fungi</taxon>
        <taxon>Dikarya</taxon>
        <taxon>Basidiomycota</taxon>
        <taxon>Agaricomycotina</taxon>
        <taxon>Agaricomycetes</taxon>
        <taxon>Polyporales</taxon>
        <taxon>Steccherinaceae</taxon>
        <taxon>Steccherinum</taxon>
    </lineage>
</organism>
<name>A0A4R0RYZ0_9APHY</name>
<evidence type="ECO:0000313" key="2">
    <source>
        <dbReference type="EMBL" id="TCD69608.1"/>
    </source>
</evidence>
<evidence type="ECO:0000256" key="1">
    <source>
        <dbReference type="SAM" id="MobiDB-lite"/>
    </source>
</evidence>
<dbReference type="EMBL" id="RWJN01000038">
    <property type="protein sequence ID" value="TCD69608.1"/>
    <property type="molecule type" value="Genomic_DNA"/>
</dbReference>